<organism evidence="3 4">
    <name type="scientific">Belliella calami</name>
    <dbReference type="NCBI Taxonomy" id="2923436"/>
    <lineage>
        <taxon>Bacteria</taxon>
        <taxon>Pseudomonadati</taxon>
        <taxon>Bacteroidota</taxon>
        <taxon>Cytophagia</taxon>
        <taxon>Cytophagales</taxon>
        <taxon>Cyclobacteriaceae</taxon>
        <taxon>Belliella</taxon>
    </lineage>
</organism>
<accession>A0ABS9UK95</accession>
<dbReference type="Gene3D" id="2.130.10.10">
    <property type="entry name" value="YVTN repeat-like/Quinoprotein amine dehydrogenase"/>
    <property type="match status" value="1"/>
</dbReference>
<dbReference type="PANTHER" id="PTHR30344">
    <property type="entry name" value="6-PHOSPHOGLUCONOLACTONASE-RELATED"/>
    <property type="match status" value="1"/>
</dbReference>
<dbReference type="EMBL" id="JAKZGS010000002">
    <property type="protein sequence ID" value="MCH7397031.1"/>
    <property type="molecule type" value="Genomic_DNA"/>
</dbReference>
<dbReference type="PANTHER" id="PTHR30344:SF1">
    <property type="entry name" value="6-PHOSPHOGLUCONOLACTONASE"/>
    <property type="match status" value="1"/>
</dbReference>
<keyword evidence="2" id="KW-0313">Glucose metabolism</keyword>
<dbReference type="PROSITE" id="PS51257">
    <property type="entry name" value="PROKAR_LIPOPROTEIN"/>
    <property type="match status" value="1"/>
</dbReference>
<keyword evidence="2" id="KW-0119">Carbohydrate metabolism</keyword>
<evidence type="ECO:0000313" key="4">
    <source>
        <dbReference type="Proteomes" id="UP001165488"/>
    </source>
</evidence>
<keyword evidence="4" id="KW-1185">Reference proteome</keyword>
<dbReference type="Pfam" id="PF10282">
    <property type="entry name" value="Lactonase"/>
    <property type="match status" value="1"/>
</dbReference>
<dbReference type="InterPro" id="IPR019405">
    <property type="entry name" value="Lactonase_7-beta_prop"/>
</dbReference>
<dbReference type="InterPro" id="IPR011048">
    <property type="entry name" value="Haem_d1_sf"/>
</dbReference>
<dbReference type="InterPro" id="IPR050282">
    <property type="entry name" value="Cycloisomerase_2"/>
</dbReference>
<evidence type="ECO:0000256" key="2">
    <source>
        <dbReference type="ARBA" id="ARBA00022526"/>
    </source>
</evidence>
<protein>
    <submittedName>
        <fullName evidence="3">Lactonase family protein</fullName>
    </submittedName>
</protein>
<evidence type="ECO:0000313" key="3">
    <source>
        <dbReference type="EMBL" id="MCH7397031.1"/>
    </source>
</evidence>
<dbReference type="Proteomes" id="UP001165488">
    <property type="component" value="Unassembled WGS sequence"/>
</dbReference>
<evidence type="ECO:0000256" key="1">
    <source>
        <dbReference type="ARBA" id="ARBA00005564"/>
    </source>
</evidence>
<comment type="similarity">
    <text evidence="1">Belongs to the cycloisomerase 2 family.</text>
</comment>
<dbReference type="InterPro" id="IPR015943">
    <property type="entry name" value="WD40/YVTN_repeat-like_dom_sf"/>
</dbReference>
<name>A0ABS9UK95_9BACT</name>
<sequence length="383" mass="42995">MDNHIKKLFLATAIITLIVACKEEKSEIIVEENSSFKFLIGSYTDKETEGIGLMQFDSINKEIFIEVIEKGVKNPSFLITNKDQDILFAVEETAGDEGGKVKSFAFDLEEKTLSLLSTLDTYGDHPCHLTLDPSEKFLVVSNYSGGNFSIFKNDSGVLTHLQTLQHQGNSISKSRQEKPHVHSALFHPNGKHLLVADLGTDKIYLYDFDKEKPEPLQKSDPSSFEIKAGSGPRHFIFNEEGNMLYLVHELTAELGVYSFENGKIHNLETIPLNHPHFDGKVGGAEVKLSDNGKYIYVSNRGDANEISVYEKDLNDKLILIQRTSTKGIAPRNFDFSIDGKYLLVANQDSNEIIVFEMDPKSGLIKEEVNKIAFQKPSYVLQLR</sequence>
<dbReference type="SUPFAM" id="SSF51004">
    <property type="entry name" value="C-terminal (heme d1) domain of cytochrome cd1-nitrite reductase"/>
    <property type="match status" value="1"/>
</dbReference>
<comment type="caution">
    <text evidence="3">The sequence shown here is derived from an EMBL/GenBank/DDBJ whole genome shotgun (WGS) entry which is preliminary data.</text>
</comment>
<gene>
    <name evidence="3" type="ORF">MM236_03485</name>
</gene>
<dbReference type="RefSeq" id="WP_241273540.1">
    <property type="nucleotide sequence ID" value="NZ_JAKZGS010000002.1"/>
</dbReference>
<reference evidence="3" key="1">
    <citation type="submission" date="2022-03" db="EMBL/GenBank/DDBJ databases">
        <title>De novo assembled genomes of Belliella spp. (Cyclobacteriaceae) strains.</title>
        <authorList>
            <person name="Szabo A."/>
            <person name="Korponai K."/>
            <person name="Felfoldi T."/>
        </authorList>
    </citation>
    <scope>NUCLEOTIDE SEQUENCE</scope>
    <source>
        <strain evidence="3">DSM 107340</strain>
    </source>
</reference>
<proteinExistence type="inferred from homology"/>